<feature type="domain" description="Transcription regulator PadR N-terminal" evidence="1">
    <location>
        <begin position="11"/>
        <end position="84"/>
    </location>
</feature>
<dbReference type="PANTHER" id="PTHR43252">
    <property type="entry name" value="TRANSCRIPTIONAL REGULATOR YQJI"/>
    <property type="match status" value="1"/>
</dbReference>
<dbReference type="PANTHER" id="PTHR43252:SF6">
    <property type="entry name" value="NEGATIVE TRANSCRIPTION REGULATOR PADR"/>
    <property type="match status" value="1"/>
</dbReference>
<dbReference type="Pfam" id="PF03551">
    <property type="entry name" value="PadR"/>
    <property type="match status" value="1"/>
</dbReference>
<evidence type="ECO:0000313" key="3">
    <source>
        <dbReference type="EMBL" id="QNI34598.1"/>
    </source>
</evidence>
<protein>
    <submittedName>
        <fullName evidence="3">PadR family transcriptional regulator</fullName>
    </submittedName>
</protein>
<feature type="domain" description="Transcription regulator PadR C-terminal" evidence="2">
    <location>
        <begin position="97"/>
        <end position="180"/>
    </location>
</feature>
<evidence type="ECO:0000259" key="1">
    <source>
        <dbReference type="Pfam" id="PF03551"/>
    </source>
</evidence>
<keyword evidence="4" id="KW-1185">Reference proteome</keyword>
<name>A0A7G8BPX8_9BACT</name>
<gene>
    <name evidence="3" type="ORF">H7849_12275</name>
</gene>
<dbReference type="Gene3D" id="6.10.140.190">
    <property type="match status" value="1"/>
</dbReference>
<dbReference type="InterPro" id="IPR018309">
    <property type="entry name" value="Tscrpt_reg_PadR_C"/>
</dbReference>
<dbReference type="Pfam" id="PF10400">
    <property type="entry name" value="Vir_act_alpha_C"/>
    <property type="match status" value="1"/>
</dbReference>
<accession>A0A7G8BPX8</accession>
<proteinExistence type="predicted"/>
<dbReference type="EMBL" id="CP060394">
    <property type="protein sequence ID" value="QNI34598.1"/>
    <property type="molecule type" value="Genomic_DNA"/>
</dbReference>
<dbReference type="SUPFAM" id="SSF46785">
    <property type="entry name" value="Winged helix' DNA-binding domain"/>
    <property type="match status" value="1"/>
</dbReference>
<organism evidence="3 4">
    <name type="scientific">Alloacidobacterium dinghuense</name>
    <dbReference type="NCBI Taxonomy" id="2763107"/>
    <lineage>
        <taxon>Bacteria</taxon>
        <taxon>Pseudomonadati</taxon>
        <taxon>Acidobacteriota</taxon>
        <taxon>Terriglobia</taxon>
        <taxon>Terriglobales</taxon>
        <taxon>Acidobacteriaceae</taxon>
        <taxon>Alloacidobacterium</taxon>
    </lineage>
</organism>
<dbReference type="KEGG" id="adin:H7849_12275"/>
<reference evidence="3 4" key="1">
    <citation type="submission" date="2020-08" db="EMBL/GenBank/DDBJ databases">
        <title>Edaphobacter telluris sp. nov. and Acidobacterium dinghuensis sp. nov., two acidobacteria isolated from forest soil.</title>
        <authorList>
            <person name="Fu J."/>
            <person name="Qiu L."/>
        </authorList>
    </citation>
    <scope>NUCLEOTIDE SEQUENCE [LARGE SCALE GENOMIC DNA]</scope>
    <source>
        <strain evidence="3">4Y35</strain>
    </source>
</reference>
<dbReference type="RefSeq" id="WP_186746889.1">
    <property type="nucleotide sequence ID" value="NZ_CP060394.1"/>
</dbReference>
<dbReference type="InterPro" id="IPR036388">
    <property type="entry name" value="WH-like_DNA-bd_sf"/>
</dbReference>
<dbReference type="Gene3D" id="1.10.10.10">
    <property type="entry name" value="Winged helix-like DNA-binding domain superfamily/Winged helix DNA-binding domain"/>
    <property type="match status" value="1"/>
</dbReference>
<sequence length="183" mass="21247">MPRVNQSQFALLGLLSLGPKSGYDLKQLISWSVNHFWREGYGQIYPTLQQLAKQRLVTKKTQRQKGKPDRNVYSLTPAGRERLKQWLAEPASPEVPRNELLLKLFFGQWAPGATSRKQIEDHRQLWKQEIADYAGIRKRLFAESDERNPGLPFWEMTLSYGEHIAKAQLAWSEEALKRLKDTD</sequence>
<dbReference type="AlphaFoldDB" id="A0A7G8BPX8"/>
<dbReference type="InterPro" id="IPR005149">
    <property type="entry name" value="Tscrpt_reg_PadR_N"/>
</dbReference>
<dbReference type="Proteomes" id="UP000515312">
    <property type="component" value="Chromosome"/>
</dbReference>
<evidence type="ECO:0000313" key="4">
    <source>
        <dbReference type="Proteomes" id="UP000515312"/>
    </source>
</evidence>
<dbReference type="InterPro" id="IPR036390">
    <property type="entry name" value="WH_DNA-bd_sf"/>
</dbReference>
<evidence type="ECO:0000259" key="2">
    <source>
        <dbReference type="Pfam" id="PF10400"/>
    </source>
</evidence>